<evidence type="ECO:0000313" key="4">
    <source>
        <dbReference type="EMBL" id="SDW41782.1"/>
    </source>
</evidence>
<keyword evidence="1" id="KW-0812">Transmembrane</keyword>
<feature type="transmembrane region" description="Helical" evidence="1">
    <location>
        <begin position="186"/>
        <end position="205"/>
    </location>
</feature>
<evidence type="ECO:0000259" key="3">
    <source>
        <dbReference type="PROSITE" id="PS50041"/>
    </source>
</evidence>
<keyword evidence="1" id="KW-1133">Transmembrane helix</keyword>
<name>A0A1H2TD16_9RHOB</name>
<sequence length="212" mass="21685">MMLTLFGNGTRLLRGVALAGCALGAASTAASALPVQWGVGSGGNGHWYELVSASHTWSSARTAALSSSHLGMTGYLATVTSAAEYDFLTTSVNPGQTTAFLGGSDEGVEGAWLWMDGPEAGQQFWSGGSGGTELIYANWNSGEPNDLTGEDYLTGWASGALWNDVRASHSTAAYVVEYGPASTSAVPLPGAAPLLVAALGGLAVLRRKRRAG</sequence>
<protein>
    <submittedName>
        <fullName evidence="4">VPLPA-CTERM protein sorting domain-containing protein</fullName>
    </submittedName>
</protein>
<proteinExistence type="predicted"/>
<dbReference type="InterPro" id="IPR001304">
    <property type="entry name" value="C-type_lectin-like"/>
</dbReference>
<feature type="domain" description="C-type lectin" evidence="3">
    <location>
        <begin position="43"/>
        <end position="164"/>
    </location>
</feature>
<dbReference type="PROSITE" id="PS50041">
    <property type="entry name" value="C_TYPE_LECTIN_2"/>
    <property type="match status" value="1"/>
</dbReference>
<dbReference type="Gene3D" id="3.10.100.10">
    <property type="entry name" value="Mannose-Binding Protein A, subunit A"/>
    <property type="match status" value="1"/>
</dbReference>
<evidence type="ECO:0000256" key="2">
    <source>
        <dbReference type="SAM" id="SignalP"/>
    </source>
</evidence>
<organism evidence="4 5">
    <name type="scientific">Albimonas donghaensis</name>
    <dbReference type="NCBI Taxonomy" id="356660"/>
    <lineage>
        <taxon>Bacteria</taxon>
        <taxon>Pseudomonadati</taxon>
        <taxon>Pseudomonadota</taxon>
        <taxon>Alphaproteobacteria</taxon>
        <taxon>Rhodobacterales</taxon>
        <taxon>Paracoccaceae</taxon>
        <taxon>Albimonas</taxon>
    </lineage>
</organism>
<dbReference type="InterPro" id="IPR016186">
    <property type="entry name" value="C-type_lectin-like/link_sf"/>
</dbReference>
<feature type="chain" id="PRO_5011730776" evidence="2">
    <location>
        <begin position="33"/>
        <end position="212"/>
    </location>
</feature>
<keyword evidence="1" id="KW-0472">Membrane</keyword>
<reference evidence="4 5" key="1">
    <citation type="submission" date="2016-10" db="EMBL/GenBank/DDBJ databases">
        <authorList>
            <person name="de Groot N.N."/>
        </authorList>
    </citation>
    <scope>NUCLEOTIDE SEQUENCE [LARGE SCALE GENOMIC DNA]</scope>
    <source>
        <strain evidence="4 5">DSM 17890</strain>
    </source>
</reference>
<dbReference type="EMBL" id="FNMZ01000001">
    <property type="protein sequence ID" value="SDW41782.1"/>
    <property type="molecule type" value="Genomic_DNA"/>
</dbReference>
<dbReference type="SUPFAM" id="SSF56436">
    <property type="entry name" value="C-type lectin-like"/>
    <property type="match status" value="1"/>
</dbReference>
<keyword evidence="2" id="KW-0732">Signal</keyword>
<dbReference type="SMART" id="SM00034">
    <property type="entry name" value="CLECT"/>
    <property type="match status" value="1"/>
</dbReference>
<dbReference type="STRING" id="356660.SAMN05444336_101957"/>
<evidence type="ECO:0000313" key="5">
    <source>
        <dbReference type="Proteomes" id="UP000199118"/>
    </source>
</evidence>
<dbReference type="PANTHER" id="PTHR22801:SF63">
    <property type="entry name" value="C-TYPE LECTIN DOMAIN-CONTAINING PROTEIN"/>
    <property type="match status" value="1"/>
</dbReference>
<dbReference type="Pfam" id="PF00059">
    <property type="entry name" value="Lectin_C"/>
    <property type="match status" value="1"/>
</dbReference>
<gene>
    <name evidence="4" type="ORF">SAMN05444336_101957</name>
</gene>
<evidence type="ECO:0000256" key="1">
    <source>
        <dbReference type="SAM" id="Phobius"/>
    </source>
</evidence>
<dbReference type="InterPro" id="IPR016187">
    <property type="entry name" value="CTDL_fold"/>
</dbReference>
<keyword evidence="5" id="KW-1185">Reference proteome</keyword>
<dbReference type="AlphaFoldDB" id="A0A1H2TD16"/>
<accession>A0A1H2TD16</accession>
<feature type="signal peptide" evidence="2">
    <location>
        <begin position="1"/>
        <end position="32"/>
    </location>
</feature>
<dbReference type="RefSeq" id="WP_092679947.1">
    <property type="nucleotide sequence ID" value="NZ_FNMZ01000001.1"/>
</dbReference>
<dbReference type="PANTHER" id="PTHR22801">
    <property type="entry name" value="LITHOSTATHINE"/>
    <property type="match status" value="1"/>
</dbReference>
<dbReference type="InterPro" id="IPR050801">
    <property type="entry name" value="Ca-Dep_Lectins_ImmuneDev"/>
</dbReference>
<dbReference type="Proteomes" id="UP000199118">
    <property type="component" value="Unassembled WGS sequence"/>
</dbReference>